<protein>
    <submittedName>
        <fullName evidence="2">Uncharacterized protein</fullName>
    </submittedName>
</protein>
<feature type="compositionally biased region" description="Basic and acidic residues" evidence="1">
    <location>
        <begin position="23"/>
        <end position="32"/>
    </location>
</feature>
<dbReference type="Proteomes" id="UP000269721">
    <property type="component" value="Unassembled WGS sequence"/>
</dbReference>
<organism evidence="2 3">
    <name type="scientific">Blyttiomyces helicus</name>
    <dbReference type="NCBI Taxonomy" id="388810"/>
    <lineage>
        <taxon>Eukaryota</taxon>
        <taxon>Fungi</taxon>
        <taxon>Fungi incertae sedis</taxon>
        <taxon>Chytridiomycota</taxon>
        <taxon>Chytridiomycota incertae sedis</taxon>
        <taxon>Chytridiomycetes</taxon>
        <taxon>Chytridiomycetes incertae sedis</taxon>
        <taxon>Blyttiomyces</taxon>
    </lineage>
</organism>
<reference evidence="3" key="1">
    <citation type="journal article" date="2018" name="Nat. Microbiol.">
        <title>Leveraging single-cell genomics to expand the fungal tree of life.</title>
        <authorList>
            <person name="Ahrendt S.R."/>
            <person name="Quandt C.A."/>
            <person name="Ciobanu D."/>
            <person name="Clum A."/>
            <person name="Salamov A."/>
            <person name="Andreopoulos B."/>
            <person name="Cheng J.F."/>
            <person name="Woyke T."/>
            <person name="Pelin A."/>
            <person name="Henrissat B."/>
            <person name="Reynolds N.K."/>
            <person name="Benny G.L."/>
            <person name="Smith M.E."/>
            <person name="James T.Y."/>
            <person name="Grigoriev I.V."/>
        </authorList>
    </citation>
    <scope>NUCLEOTIDE SEQUENCE [LARGE SCALE GENOMIC DNA]</scope>
</reference>
<evidence type="ECO:0000256" key="1">
    <source>
        <dbReference type="SAM" id="MobiDB-lite"/>
    </source>
</evidence>
<feature type="region of interest" description="Disordered" evidence="1">
    <location>
        <begin position="114"/>
        <end position="190"/>
    </location>
</feature>
<gene>
    <name evidence="2" type="ORF">BDK51DRAFT_48418</name>
</gene>
<dbReference type="EMBL" id="ML000398">
    <property type="protein sequence ID" value="RKO84181.1"/>
    <property type="molecule type" value="Genomic_DNA"/>
</dbReference>
<proteinExistence type="predicted"/>
<feature type="compositionally biased region" description="Acidic residues" evidence="1">
    <location>
        <begin position="118"/>
        <end position="128"/>
    </location>
</feature>
<evidence type="ECO:0000313" key="2">
    <source>
        <dbReference type="EMBL" id="RKO84181.1"/>
    </source>
</evidence>
<feature type="compositionally biased region" description="Basic residues" evidence="1">
    <location>
        <begin position="132"/>
        <end position="150"/>
    </location>
</feature>
<dbReference type="AlphaFoldDB" id="A0A4P9VWU0"/>
<keyword evidence="3" id="KW-1185">Reference proteome</keyword>
<evidence type="ECO:0000313" key="3">
    <source>
        <dbReference type="Proteomes" id="UP000269721"/>
    </source>
</evidence>
<sequence length="407" mass="45543">MSSLPRPAVLEGGQSGPTQKTPSTDRSEWENRKVQPSYLKSIEIVTNSDHYRSWAHVLAGHAVNDVTITALAAVKHDRGELDPRLHHPLHLLTRWREIPDIVDSAQDVCDKLERELYPSDDESDEDEEGRARGRRRRRRFRWGSGRRKGTIRGPEKETPSISPAVPSPARGCSAAPISVHQRRGQDPRRCGRCLPRVGRARECHPISRHQAPYGGAHLEGDAFRLMRDHRPADLAPILTACPRLSSFSLCNNSILHYGHRLSDTEWAGVGSIMASLETVDFLGDWFPGTGDAWERIFATVGPRVKKWTISGHIELSRVRAASYPNLEVLLTSDERSDLMTFIIPPPHSRRDQVILADSKPRRPSRPPRARACGVYLSQLQRVEFFVVSAGYAQGRVPEAGGFSARGR</sequence>
<feature type="region of interest" description="Disordered" evidence="1">
    <location>
        <begin position="1"/>
        <end position="32"/>
    </location>
</feature>
<accession>A0A4P9VWU0</accession>
<name>A0A4P9VWU0_9FUNG</name>